<dbReference type="Proteomes" id="UP000295578">
    <property type="component" value="Unassembled WGS sequence"/>
</dbReference>
<keyword evidence="16" id="KW-1185">Reference proteome</keyword>
<dbReference type="SUPFAM" id="SSF54373">
    <property type="entry name" value="FAD-linked reductases, C-terminal domain"/>
    <property type="match status" value="1"/>
</dbReference>
<dbReference type="SUPFAM" id="SSF51905">
    <property type="entry name" value="FAD/NAD(P)-binding domain"/>
    <property type="match status" value="1"/>
</dbReference>
<dbReference type="InterPro" id="IPR050464">
    <property type="entry name" value="Zeta_carotene_desat/Oxidored"/>
</dbReference>
<comment type="cofactor">
    <cofactor evidence="2 12">
        <name>FAD</name>
        <dbReference type="ChEBI" id="CHEBI:57692"/>
    </cofactor>
</comment>
<dbReference type="EMBL" id="SMKY01000011">
    <property type="protein sequence ID" value="TDD89627.1"/>
    <property type="molecule type" value="Genomic_DNA"/>
</dbReference>
<keyword evidence="12" id="KW-0963">Cytoplasm</keyword>
<dbReference type="Gene3D" id="3.90.660.20">
    <property type="entry name" value="Protoporphyrinogen oxidase, mitochondrial, domain 2"/>
    <property type="match status" value="1"/>
</dbReference>
<dbReference type="InterPro" id="IPR002937">
    <property type="entry name" value="Amino_oxidase"/>
</dbReference>
<dbReference type="PANTHER" id="PTHR42923">
    <property type="entry name" value="PROTOPORPHYRINOGEN OXIDASE"/>
    <property type="match status" value="1"/>
</dbReference>
<comment type="subcellular location">
    <subcellularLocation>
        <location evidence="12">Cytoplasm</location>
    </subcellularLocation>
</comment>
<accession>A0A4V2YXJ4</accession>
<keyword evidence="11 12" id="KW-0350">Heme biosynthesis</keyword>
<dbReference type="Gene3D" id="1.10.3110.10">
    <property type="entry name" value="protoporphyrinogen ix oxidase, domain 3"/>
    <property type="match status" value="1"/>
</dbReference>
<evidence type="ECO:0000256" key="7">
    <source>
        <dbReference type="ARBA" id="ARBA00019046"/>
    </source>
</evidence>
<sequence>MGTEVIDVLVVGGGPAGLTLARALTAGHPGLSVTVLEGAGRVGGKARTEIRDGYTFEHGPSDYTRNPEMVRLIEDSGLGDRVEVAPLRSLTRMAIVRDGRLLPTPRSPLGALTTPLLSPAAKARMLLEPLFARRPGPEGDESVHDMAARHFGAEVADRVVRNMLLGTAACDARTTSVRALAPALWDFERDAGRAGLLAHAVRSALRRRGGDRMRAPDVMHLVPGGVAALWERLATDLDGRVVTGAPAVSLEVDEDRRYAVTVTDGTRYVARTVVLAVPAYTAAALVAGMAPRAAEILRGITYSGLRVFGLGYRDDELARFPDGIGFLVPRGEGARMFAVAAVSRIVAAHAPDGHVLLRVFMGGSEDPGVFDLTRDEAVEEIRRDLRRFTGMTAEPGFVAEASDRRAIPRYEVGHAARLEQAEAALLEYPGLFLAGNSYRSLGLTATVLRAARLAPVVAERARRAARSERRPGPRGPARSRRGPSGTQHGPSETRSE</sequence>
<evidence type="ECO:0000256" key="9">
    <source>
        <dbReference type="ARBA" id="ARBA00022827"/>
    </source>
</evidence>
<dbReference type="PANTHER" id="PTHR42923:SF3">
    <property type="entry name" value="PROTOPORPHYRINOGEN OXIDASE"/>
    <property type="match status" value="1"/>
</dbReference>
<protein>
    <recommendedName>
        <fullName evidence="7 12">Coproporphyrinogen III oxidase</fullName>
        <ecNumber evidence="6 12">1.3.3.15</ecNumber>
    </recommendedName>
</protein>
<evidence type="ECO:0000256" key="5">
    <source>
        <dbReference type="ARBA" id="ARBA00008310"/>
    </source>
</evidence>
<organism evidence="15 16">
    <name type="scientific">Actinomadura darangshiensis</name>
    <dbReference type="NCBI Taxonomy" id="705336"/>
    <lineage>
        <taxon>Bacteria</taxon>
        <taxon>Bacillati</taxon>
        <taxon>Actinomycetota</taxon>
        <taxon>Actinomycetes</taxon>
        <taxon>Streptosporangiales</taxon>
        <taxon>Thermomonosporaceae</taxon>
        <taxon>Actinomadura</taxon>
    </lineage>
</organism>
<feature type="domain" description="Amine oxidase" evidence="14">
    <location>
        <begin position="16"/>
        <end position="439"/>
    </location>
</feature>
<gene>
    <name evidence="15" type="primary">hemG</name>
    <name evidence="15" type="ORF">E1293_04540</name>
</gene>
<evidence type="ECO:0000256" key="1">
    <source>
        <dbReference type="ARBA" id="ARBA00001755"/>
    </source>
</evidence>
<comment type="catalytic activity">
    <reaction evidence="1">
        <text>coproporphyrinogen III + 3 O2 = coproporphyrin III + 3 H2O2</text>
        <dbReference type="Rhea" id="RHEA:43436"/>
        <dbReference type="ChEBI" id="CHEBI:15379"/>
        <dbReference type="ChEBI" id="CHEBI:16240"/>
        <dbReference type="ChEBI" id="CHEBI:57309"/>
        <dbReference type="ChEBI" id="CHEBI:131725"/>
        <dbReference type="EC" id="1.3.3.15"/>
    </reaction>
    <physiologicalReaction direction="left-to-right" evidence="1">
        <dbReference type="Rhea" id="RHEA:43437"/>
    </physiologicalReaction>
</comment>
<evidence type="ECO:0000313" key="16">
    <source>
        <dbReference type="Proteomes" id="UP000295578"/>
    </source>
</evidence>
<dbReference type="NCBIfam" id="TIGR00562">
    <property type="entry name" value="proto_IX_ox"/>
    <property type="match status" value="1"/>
</dbReference>
<dbReference type="EC" id="1.3.3.15" evidence="6 12"/>
<evidence type="ECO:0000259" key="14">
    <source>
        <dbReference type="Pfam" id="PF01593"/>
    </source>
</evidence>
<proteinExistence type="inferred from homology"/>
<evidence type="ECO:0000256" key="11">
    <source>
        <dbReference type="ARBA" id="ARBA00023133"/>
    </source>
</evidence>
<evidence type="ECO:0000313" key="15">
    <source>
        <dbReference type="EMBL" id="TDD89627.1"/>
    </source>
</evidence>
<dbReference type="InterPro" id="IPR036188">
    <property type="entry name" value="FAD/NAD-bd_sf"/>
</dbReference>
<evidence type="ECO:0000256" key="8">
    <source>
        <dbReference type="ARBA" id="ARBA00022630"/>
    </source>
</evidence>
<evidence type="ECO:0000256" key="3">
    <source>
        <dbReference type="ARBA" id="ARBA00002185"/>
    </source>
</evidence>
<dbReference type="RefSeq" id="WP_132194102.1">
    <property type="nucleotide sequence ID" value="NZ_SMKY01000011.1"/>
</dbReference>
<dbReference type="InterPro" id="IPR004572">
    <property type="entry name" value="Protoporphyrinogen_oxidase"/>
</dbReference>
<keyword evidence="8 12" id="KW-0285">Flavoprotein</keyword>
<dbReference type="Gene3D" id="3.50.50.60">
    <property type="entry name" value="FAD/NAD(P)-binding domain"/>
    <property type="match status" value="1"/>
</dbReference>
<comment type="function">
    <text evidence="3 12">Involved in coproporphyrin-dependent heme b biosynthesis. Catalyzes the oxidation of coproporphyrinogen III to coproporphyrin III.</text>
</comment>
<dbReference type="UniPathway" id="UPA00252"/>
<keyword evidence="10 12" id="KW-0560">Oxidoreductase</keyword>
<feature type="compositionally biased region" description="Basic and acidic residues" evidence="13">
    <location>
        <begin position="460"/>
        <end position="471"/>
    </location>
</feature>
<comment type="pathway">
    <text evidence="4 12">Porphyrin-containing compound metabolism; protoheme biosynthesis.</text>
</comment>
<feature type="region of interest" description="Disordered" evidence="13">
    <location>
        <begin position="460"/>
        <end position="496"/>
    </location>
</feature>
<dbReference type="GO" id="GO:0006783">
    <property type="term" value="P:heme biosynthetic process"/>
    <property type="evidence" value="ECO:0007669"/>
    <property type="project" value="UniProtKB-UniRule"/>
</dbReference>
<dbReference type="OrthoDB" id="3450553at2"/>
<comment type="similarity">
    <text evidence="5 12">Belongs to the protoporphyrinogen/coproporphyrinogen oxidase family. Coproporphyrinogen III oxidase subfamily.</text>
</comment>
<keyword evidence="9 12" id="KW-0274">FAD</keyword>
<evidence type="ECO:0000256" key="2">
    <source>
        <dbReference type="ARBA" id="ARBA00001974"/>
    </source>
</evidence>
<dbReference type="AlphaFoldDB" id="A0A4V2YXJ4"/>
<name>A0A4V2YXJ4_9ACTN</name>
<evidence type="ECO:0000256" key="10">
    <source>
        <dbReference type="ARBA" id="ARBA00023002"/>
    </source>
</evidence>
<dbReference type="GO" id="GO:0005737">
    <property type="term" value="C:cytoplasm"/>
    <property type="evidence" value="ECO:0007669"/>
    <property type="project" value="UniProtKB-SubCell"/>
</dbReference>
<evidence type="ECO:0000256" key="12">
    <source>
        <dbReference type="RuleBase" id="RU364052"/>
    </source>
</evidence>
<evidence type="ECO:0000256" key="6">
    <source>
        <dbReference type="ARBA" id="ARBA00012402"/>
    </source>
</evidence>
<comment type="caution">
    <text evidence="15">The sequence shown here is derived from an EMBL/GenBank/DDBJ whole genome shotgun (WGS) entry which is preliminary data.</text>
</comment>
<dbReference type="Pfam" id="PF01593">
    <property type="entry name" value="Amino_oxidase"/>
    <property type="match status" value="1"/>
</dbReference>
<evidence type="ECO:0000256" key="13">
    <source>
        <dbReference type="SAM" id="MobiDB-lite"/>
    </source>
</evidence>
<reference evidence="15 16" key="1">
    <citation type="submission" date="2019-03" db="EMBL/GenBank/DDBJ databases">
        <title>Draft genome sequences of novel Actinobacteria.</title>
        <authorList>
            <person name="Sahin N."/>
            <person name="Ay H."/>
            <person name="Saygin H."/>
        </authorList>
    </citation>
    <scope>NUCLEOTIDE SEQUENCE [LARGE SCALE GENOMIC DNA]</scope>
    <source>
        <strain evidence="15 16">DSM 45941</strain>
    </source>
</reference>
<dbReference type="GO" id="GO:0004729">
    <property type="term" value="F:oxygen-dependent protoporphyrinogen oxidase activity"/>
    <property type="evidence" value="ECO:0007669"/>
    <property type="project" value="UniProtKB-UniRule"/>
</dbReference>
<evidence type="ECO:0000256" key="4">
    <source>
        <dbReference type="ARBA" id="ARBA00004744"/>
    </source>
</evidence>